<evidence type="ECO:0000256" key="2">
    <source>
        <dbReference type="PROSITE-ProRule" id="PRU00325"/>
    </source>
</evidence>
<dbReference type="PANTHER" id="PTHR10799">
    <property type="entry name" value="SNF2/RAD54 HELICASE FAMILY"/>
    <property type="match status" value="1"/>
</dbReference>
<dbReference type="Proteomes" id="UP000273145">
    <property type="component" value="Chromosome"/>
</dbReference>
<dbReference type="CDD" id="cd18793">
    <property type="entry name" value="SF2_C_SNF"/>
    <property type="match status" value="1"/>
</dbReference>
<dbReference type="InterPro" id="IPR001650">
    <property type="entry name" value="Helicase_C-like"/>
</dbReference>
<feature type="domain" description="Helicase C-terminal" evidence="5">
    <location>
        <begin position="967"/>
        <end position="1128"/>
    </location>
</feature>
<sequence length="1134" mass="129728">MSFQLTTRVIKLLCGEVSYMRGAAYSQGGRVHLHVPNPEPEASEFTATVRGSKNYTVHVNIDEDGDVKAECSCPAYAKDDNFCKHIAAVLIHTHDLKNGGVSPVRTHSMTSNLDETGVMQEKNTMGHKNTLNSPKSKRSAGSLGGLYGVQRFRRDSMEARDAGVTKGILRIFDDKQQGRFSFTRHLVDTKTPLQVEIICKLHPHRAQKHLFGVELRVGTKRLYIVQKIREFLDCVERGEPYEFTKHFTYVPELHYFRPEDSIILRQLLHIYRNEKLYQETSSKVTSYSAYDKLISDDRMLLVPPFAWDALQPLLTGNSAVQITGEQYRAHAFEISEEPLPLHFEFDAHEPEGYQLRIEGLDELIVLEAYGLVLSGQKLIPLPAQQCNRLSELKHMLYFSRGDEIYISAEQMEPFLEKVVPGLKKLGTVQMSPSISEQIVHAPLKARLYLDRVRDRLLAGLEFQYGDIVFNPLASHDERRGESRILMRDSDKEGRIMSLMDGGLFAQTDSGYFLDDEDGEYEFLYHVLPELEKLLDVYATSAVKTRLYTEHAHPQIRIDVDERTDWLEIKFEMKGIPEAEIKNVLNSLEEKRKYYRMPDGALMPLESSEFQELVKLMNEMGIHRADLNGAETRLPAVRGLHFMNYSATTNNVKLGKSLRRLLENMRNPDHLDFPVPEQLDSVMRDYQKYGYQWMKTLAHYRFGGILADDMGLGKTLQSIAFILSVLPEIRQQDLPALIVAPASLVYNWRNELTKFAPDIKAVIVDGSRTDRGRTMRDSSDIDVIITSYPLLRRDVDLYEGRSFHTLILDEAQAFKNHTTQTAQAVKAIYAKYRFALTGTPIENSLEELWSIFEAVFPALFPGKKEFNDMSRETIAKRIRPFLLRRLKTDVLTELPEKIETLQASELLPEQKKLYLAYLAKLQQETLKHLDQDEFKRNRIKILAGLTRLRQLCCHPALFVDGYSGSSAKFEQLFEIVEECRSAGKRMLIFSQFTEMLGIIGRELGYEGIPFFYLDGKTPAAERVELCNRFNGGEKDVFLISLKAGGTGLNLTGADTVILYDLWWNPAVEEQAADRAYRMGQKNVVHVIRLVTQGTVEDKMYELQQKKRNLIDEVIQPGQEALSTLSEEEIREILMI</sequence>
<dbReference type="GO" id="GO:0016787">
    <property type="term" value="F:hydrolase activity"/>
    <property type="evidence" value="ECO:0007669"/>
    <property type="project" value="UniProtKB-KW"/>
</dbReference>
<dbReference type="Gene3D" id="3.40.50.300">
    <property type="entry name" value="P-loop containing nucleotide triphosphate hydrolases"/>
    <property type="match status" value="1"/>
</dbReference>
<dbReference type="InterPro" id="IPR013663">
    <property type="entry name" value="Helicase_SWF/SNF/SWI_bac"/>
</dbReference>
<gene>
    <name evidence="6" type="ORF">EIM92_19435</name>
</gene>
<dbReference type="GO" id="GO:0004386">
    <property type="term" value="F:helicase activity"/>
    <property type="evidence" value="ECO:0007669"/>
    <property type="project" value="UniProtKB-KW"/>
</dbReference>
<dbReference type="GO" id="GO:0008270">
    <property type="term" value="F:zinc ion binding"/>
    <property type="evidence" value="ECO:0007669"/>
    <property type="project" value="UniProtKB-KW"/>
</dbReference>
<proteinExistence type="predicted"/>
<dbReference type="OrthoDB" id="9760715at2"/>
<keyword evidence="6" id="KW-0547">Nucleotide-binding</keyword>
<dbReference type="GO" id="GO:0005524">
    <property type="term" value="F:ATP binding"/>
    <property type="evidence" value="ECO:0007669"/>
    <property type="project" value="InterPro"/>
</dbReference>
<feature type="domain" description="Helicase ATP-binding" evidence="4">
    <location>
        <begin position="694"/>
        <end position="857"/>
    </location>
</feature>
<dbReference type="EMBL" id="CP034248">
    <property type="protein sequence ID" value="AZK48071.1"/>
    <property type="molecule type" value="Genomic_DNA"/>
</dbReference>
<reference evidence="6 7" key="1">
    <citation type="submission" date="2018-11" db="EMBL/GenBank/DDBJ databases">
        <title>Genome sequencing of Paenibacillus lentus DSM25539(T).</title>
        <authorList>
            <person name="Kook J.-K."/>
            <person name="Park S.-N."/>
            <person name="Lim Y.K."/>
        </authorList>
    </citation>
    <scope>NUCLEOTIDE SEQUENCE [LARGE SCALE GENOMIC DNA]</scope>
    <source>
        <strain evidence="6 7">DSM 25539</strain>
    </source>
</reference>
<dbReference type="KEGG" id="plen:EIM92_19435"/>
<dbReference type="PROSITE" id="PS50966">
    <property type="entry name" value="ZF_SWIM"/>
    <property type="match status" value="1"/>
</dbReference>
<evidence type="ECO:0000259" key="4">
    <source>
        <dbReference type="PROSITE" id="PS51192"/>
    </source>
</evidence>
<organism evidence="6 7">
    <name type="scientific">Paenibacillus lentus</name>
    <dbReference type="NCBI Taxonomy" id="1338368"/>
    <lineage>
        <taxon>Bacteria</taxon>
        <taxon>Bacillati</taxon>
        <taxon>Bacillota</taxon>
        <taxon>Bacilli</taxon>
        <taxon>Bacillales</taxon>
        <taxon>Paenibacillaceae</taxon>
        <taxon>Paenibacillus</taxon>
    </lineage>
</organism>
<name>A0A3S8RYR8_9BACL</name>
<dbReference type="InterPro" id="IPR014001">
    <property type="entry name" value="Helicase_ATP-bd"/>
</dbReference>
<dbReference type="InterPro" id="IPR027417">
    <property type="entry name" value="P-loop_NTPase"/>
</dbReference>
<dbReference type="InterPro" id="IPR038718">
    <property type="entry name" value="SNF2-like_sf"/>
</dbReference>
<dbReference type="SUPFAM" id="SSF52540">
    <property type="entry name" value="P-loop containing nucleoside triphosphate hydrolases"/>
    <property type="match status" value="2"/>
</dbReference>
<feature type="domain" description="SWIM-type" evidence="3">
    <location>
        <begin position="55"/>
        <end position="94"/>
    </location>
</feature>
<dbReference type="FunFam" id="3.40.50.300:FF:000533">
    <property type="entry name" value="Helicase, Snf2 family"/>
    <property type="match status" value="1"/>
</dbReference>
<keyword evidence="2" id="KW-0862">Zinc</keyword>
<keyword evidence="2" id="KW-0863">Zinc-finger</keyword>
<dbReference type="RefSeq" id="WP_125084236.1">
    <property type="nucleotide sequence ID" value="NZ_CP034248.1"/>
</dbReference>
<dbReference type="CDD" id="cd18012">
    <property type="entry name" value="DEXQc_arch_SWI2_SNF2"/>
    <property type="match status" value="1"/>
</dbReference>
<dbReference type="Pfam" id="PF00176">
    <property type="entry name" value="SNF2-rel_dom"/>
    <property type="match status" value="1"/>
</dbReference>
<keyword evidence="6" id="KW-0347">Helicase</keyword>
<keyword evidence="1" id="KW-0378">Hydrolase</keyword>
<dbReference type="Pfam" id="PF04434">
    <property type="entry name" value="SWIM"/>
    <property type="match status" value="1"/>
</dbReference>
<dbReference type="InterPro" id="IPR000330">
    <property type="entry name" value="SNF2_N"/>
</dbReference>
<keyword evidence="6" id="KW-0067">ATP-binding</keyword>
<dbReference type="PROSITE" id="PS51194">
    <property type="entry name" value="HELICASE_CTER"/>
    <property type="match status" value="1"/>
</dbReference>
<dbReference type="SMART" id="SM00490">
    <property type="entry name" value="HELICc"/>
    <property type="match status" value="1"/>
</dbReference>
<dbReference type="Pfam" id="PF00271">
    <property type="entry name" value="Helicase_C"/>
    <property type="match status" value="1"/>
</dbReference>
<keyword evidence="7" id="KW-1185">Reference proteome</keyword>
<dbReference type="Gene3D" id="3.40.50.10810">
    <property type="entry name" value="Tandem AAA-ATPase domain"/>
    <property type="match status" value="1"/>
</dbReference>
<dbReference type="AlphaFoldDB" id="A0A3S8RYR8"/>
<accession>A0A3S8RYR8</accession>
<dbReference type="PROSITE" id="PS51192">
    <property type="entry name" value="HELICASE_ATP_BIND_1"/>
    <property type="match status" value="1"/>
</dbReference>
<dbReference type="Pfam" id="PF08455">
    <property type="entry name" value="SNF2_assoc"/>
    <property type="match status" value="1"/>
</dbReference>
<evidence type="ECO:0000259" key="3">
    <source>
        <dbReference type="PROSITE" id="PS50966"/>
    </source>
</evidence>
<evidence type="ECO:0000259" key="5">
    <source>
        <dbReference type="PROSITE" id="PS51194"/>
    </source>
</evidence>
<evidence type="ECO:0000313" key="7">
    <source>
        <dbReference type="Proteomes" id="UP000273145"/>
    </source>
</evidence>
<dbReference type="SMART" id="SM00487">
    <property type="entry name" value="DEXDc"/>
    <property type="match status" value="1"/>
</dbReference>
<dbReference type="InterPro" id="IPR049730">
    <property type="entry name" value="SNF2/RAD54-like_C"/>
</dbReference>
<evidence type="ECO:0000313" key="6">
    <source>
        <dbReference type="EMBL" id="AZK48071.1"/>
    </source>
</evidence>
<keyword evidence="2" id="KW-0479">Metal-binding</keyword>
<protein>
    <submittedName>
        <fullName evidence="6">Helicase SNF</fullName>
    </submittedName>
</protein>
<dbReference type="InterPro" id="IPR007527">
    <property type="entry name" value="Znf_SWIM"/>
</dbReference>
<evidence type="ECO:0000256" key="1">
    <source>
        <dbReference type="ARBA" id="ARBA00022801"/>
    </source>
</evidence>